<proteinExistence type="predicted"/>
<reference evidence="2" key="1">
    <citation type="submission" date="2020-02" db="EMBL/GenBank/DDBJ databases">
        <authorList>
            <person name="Meier V. D."/>
        </authorList>
    </citation>
    <scope>NUCLEOTIDE SEQUENCE</scope>
    <source>
        <strain evidence="2">AVDCRST_MAG68</strain>
    </source>
</reference>
<sequence>MPLVLAQNERTVNPRFANFENVTGEQFHFIDNYRRRVVPGELIVYYRGVRRADGSRRTVPEYFGCGRIGEVWRDLRADDSAPRAEWRWYCSIEEYEPFVTPVPAIVEGRAVEGIAKSLLQVSVRRLSQELFERILLSGGLGIAAGDVAHVSPSELVPVDAAQVSTGENLWIPVRGSSRGGGANSPPPRRSAYAKRIGDRAEDVVMHFLRGTLAAEEAKTLRHPAREGETPGWDIEFTHRDGALVGIEVKGTAGPSFGSIEWTANERNAARRLGARYWLYLVAECTSGNPKVQAIQDPEGEVAEGRMSAEPAVWRLSPAEVERA</sequence>
<dbReference type="AlphaFoldDB" id="A0A6J4LMC0"/>
<dbReference type="InterPro" id="IPR024975">
    <property type="entry name" value="NOV_C"/>
</dbReference>
<dbReference type="Pfam" id="PF13020">
    <property type="entry name" value="NOV_C"/>
    <property type="match status" value="1"/>
</dbReference>
<evidence type="ECO:0000259" key="1">
    <source>
        <dbReference type="Pfam" id="PF13020"/>
    </source>
</evidence>
<dbReference type="EMBL" id="CADCTW010000133">
    <property type="protein sequence ID" value="CAA9336651.1"/>
    <property type="molecule type" value="Genomic_DNA"/>
</dbReference>
<evidence type="ECO:0000313" key="2">
    <source>
        <dbReference type="EMBL" id="CAA9336651.1"/>
    </source>
</evidence>
<gene>
    <name evidence="2" type="ORF">AVDCRST_MAG68-3399</name>
</gene>
<accession>A0A6J4LMC0</accession>
<organism evidence="2">
    <name type="scientific">uncultured Gemmatimonadota bacterium</name>
    <dbReference type="NCBI Taxonomy" id="203437"/>
    <lineage>
        <taxon>Bacteria</taxon>
        <taxon>Pseudomonadati</taxon>
        <taxon>Gemmatimonadota</taxon>
        <taxon>environmental samples</taxon>
    </lineage>
</organism>
<name>A0A6J4LMC0_9BACT</name>
<feature type="domain" description="Protein NO VEIN C-terminal" evidence="1">
    <location>
        <begin position="201"/>
        <end position="292"/>
    </location>
</feature>
<protein>
    <recommendedName>
        <fullName evidence="1">Protein NO VEIN C-terminal domain-containing protein</fullName>
    </recommendedName>
</protein>